<organism evidence="1 2">
    <name type="scientific">Aegilops tauschii subsp. strangulata</name>
    <name type="common">Goatgrass</name>
    <dbReference type="NCBI Taxonomy" id="200361"/>
    <lineage>
        <taxon>Eukaryota</taxon>
        <taxon>Viridiplantae</taxon>
        <taxon>Streptophyta</taxon>
        <taxon>Embryophyta</taxon>
        <taxon>Tracheophyta</taxon>
        <taxon>Spermatophyta</taxon>
        <taxon>Magnoliopsida</taxon>
        <taxon>Liliopsida</taxon>
        <taxon>Poales</taxon>
        <taxon>Poaceae</taxon>
        <taxon>BOP clade</taxon>
        <taxon>Pooideae</taxon>
        <taxon>Triticodae</taxon>
        <taxon>Triticeae</taxon>
        <taxon>Triticinae</taxon>
        <taxon>Aegilops</taxon>
    </lineage>
</organism>
<reference evidence="1" key="4">
    <citation type="submission" date="2019-03" db="UniProtKB">
        <authorList>
            <consortium name="EnsemblPlants"/>
        </authorList>
    </citation>
    <scope>IDENTIFICATION</scope>
</reference>
<sequence>VKKKKVSSILMDYGFFPTGDSMDTINLPYDCRKSDGESCKGVSGSSDSFYI</sequence>
<proteinExistence type="predicted"/>
<dbReference type="Gramene" id="AET5Gv20137200.23">
    <property type="protein sequence ID" value="AET5Gv20137200.23"/>
    <property type="gene ID" value="AET5Gv20137200"/>
</dbReference>
<evidence type="ECO:0000313" key="2">
    <source>
        <dbReference type="Proteomes" id="UP000015105"/>
    </source>
</evidence>
<protein>
    <submittedName>
        <fullName evidence="1">Uncharacterized protein</fullName>
    </submittedName>
</protein>
<reference evidence="1" key="3">
    <citation type="journal article" date="2017" name="Nature">
        <title>Genome sequence of the progenitor of the wheat D genome Aegilops tauschii.</title>
        <authorList>
            <person name="Luo M.C."/>
            <person name="Gu Y.Q."/>
            <person name="Puiu D."/>
            <person name="Wang H."/>
            <person name="Twardziok S.O."/>
            <person name="Deal K.R."/>
            <person name="Huo N."/>
            <person name="Zhu T."/>
            <person name="Wang L."/>
            <person name="Wang Y."/>
            <person name="McGuire P.E."/>
            <person name="Liu S."/>
            <person name="Long H."/>
            <person name="Ramasamy R.K."/>
            <person name="Rodriguez J.C."/>
            <person name="Van S.L."/>
            <person name="Yuan L."/>
            <person name="Wang Z."/>
            <person name="Xia Z."/>
            <person name="Xiao L."/>
            <person name="Anderson O.D."/>
            <person name="Ouyang S."/>
            <person name="Liang Y."/>
            <person name="Zimin A.V."/>
            <person name="Pertea G."/>
            <person name="Qi P."/>
            <person name="Bennetzen J.L."/>
            <person name="Dai X."/>
            <person name="Dawson M.W."/>
            <person name="Muller H.G."/>
            <person name="Kugler K."/>
            <person name="Rivarola-Duarte L."/>
            <person name="Spannagl M."/>
            <person name="Mayer K.F.X."/>
            <person name="Lu F.H."/>
            <person name="Bevan M.W."/>
            <person name="Leroy P."/>
            <person name="Li P."/>
            <person name="You F.M."/>
            <person name="Sun Q."/>
            <person name="Liu Z."/>
            <person name="Lyons E."/>
            <person name="Wicker T."/>
            <person name="Salzberg S.L."/>
            <person name="Devos K.M."/>
            <person name="Dvorak J."/>
        </authorList>
    </citation>
    <scope>NUCLEOTIDE SEQUENCE [LARGE SCALE GENOMIC DNA]</scope>
    <source>
        <strain evidence="1">cv. AL8/78</strain>
    </source>
</reference>
<dbReference type="AlphaFoldDB" id="A0A453JNR2"/>
<keyword evidence="2" id="KW-1185">Reference proteome</keyword>
<dbReference type="EnsemblPlants" id="AET5Gv20137200.23">
    <property type="protein sequence ID" value="AET5Gv20137200.23"/>
    <property type="gene ID" value="AET5Gv20137200"/>
</dbReference>
<reference evidence="2" key="2">
    <citation type="journal article" date="2017" name="Nat. Plants">
        <title>The Aegilops tauschii genome reveals multiple impacts of transposons.</title>
        <authorList>
            <person name="Zhao G."/>
            <person name="Zou C."/>
            <person name="Li K."/>
            <person name="Wang K."/>
            <person name="Li T."/>
            <person name="Gao L."/>
            <person name="Zhang X."/>
            <person name="Wang H."/>
            <person name="Yang Z."/>
            <person name="Liu X."/>
            <person name="Jiang W."/>
            <person name="Mao L."/>
            <person name="Kong X."/>
            <person name="Jiao Y."/>
            <person name="Jia J."/>
        </authorList>
    </citation>
    <scope>NUCLEOTIDE SEQUENCE [LARGE SCALE GENOMIC DNA]</scope>
    <source>
        <strain evidence="2">cv. AL8/78</strain>
    </source>
</reference>
<evidence type="ECO:0000313" key="1">
    <source>
        <dbReference type="EnsemblPlants" id="AET5Gv20137200.23"/>
    </source>
</evidence>
<name>A0A453JNR2_AEGTS</name>
<dbReference type="Proteomes" id="UP000015105">
    <property type="component" value="Chromosome 5D"/>
</dbReference>
<reference evidence="2" key="1">
    <citation type="journal article" date="2014" name="Science">
        <title>Ancient hybridizations among the ancestral genomes of bread wheat.</title>
        <authorList>
            <consortium name="International Wheat Genome Sequencing Consortium,"/>
            <person name="Marcussen T."/>
            <person name="Sandve S.R."/>
            <person name="Heier L."/>
            <person name="Spannagl M."/>
            <person name="Pfeifer M."/>
            <person name="Jakobsen K.S."/>
            <person name="Wulff B.B."/>
            <person name="Steuernagel B."/>
            <person name="Mayer K.F."/>
            <person name="Olsen O.A."/>
        </authorList>
    </citation>
    <scope>NUCLEOTIDE SEQUENCE [LARGE SCALE GENOMIC DNA]</scope>
    <source>
        <strain evidence="2">cv. AL8/78</strain>
    </source>
</reference>
<accession>A0A453JNR2</accession>
<reference evidence="1" key="5">
    <citation type="journal article" date="2021" name="G3 (Bethesda)">
        <title>Aegilops tauschii genome assembly Aet v5.0 features greater sequence contiguity and improved annotation.</title>
        <authorList>
            <person name="Wang L."/>
            <person name="Zhu T."/>
            <person name="Rodriguez J.C."/>
            <person name="Deal K.R."/>
            <person name="Dubcovsky J."/>
            <person name="McGuire P.E."/>
            <person name="Lux T."/>
            <person name="Spannagl M."/>
            <person name="Mayer K.F.X."/>
            <person name="Baldrich P."/>
            <person name="Meyers B.C."/>
            <person name="Huo N."/>
            <person name="Gu Y.Q."/>
            <person name="Zhou H."/>
            <person name="Devos K.M."/>
            <person name="Bennetzen J.L."/>
            <person name="Unver T."/>
            <person name="Budak H."/>
            <person name="Gulick P.J."/>
            <person name="Galiba G."/>
            <person name="Kalapos B."/>
            <person name="Nelson D.R."/>
            <person name="Li P."/>
            <person name="You F.M."/>
            <person name="Luo M.C."/>
            <person name="Dvorak J."/>
        </authorList>
    </citation>
    <scope>NUCLEOTIDE SEQUENCE [LARGE SCALE GENOMIC DNA]</scope>
    <source>
        <strain evidence="1">cv. AL8/78</strain>
    </source>
</reference>